<feature type="domain" description="DUF4440" evidence="1">
    <location>
        <begin position="9"/>
        <end position="116"/>
    </location>
</feature>
<dbReference type="EMBL" id="CP029479">
    <property type="protein sequence ID" value="AWM78001.1"/>
    <property type="molecule type" value="Genomic_DNA"/>
</dbReference>
<dbReference type="InterPro" id="IPR032710">
    <property type="entry name" value="NTF2-like_dom_sf"/>
</dbReference>
<name>A0A2Z3HXE5_9CAUL</name>
<keyword evidence="3" id="KW-1185">Reference proteome</keyword>
<accession>A0A2Z3HXE5</accession>
<gene>
    <name evidence="2" type="ORF">HYN04_09675</name>
</gene>
<dbReference type="InterPro" id="IPR027843">
    <property type="entry name" value="DUF4440"/>
</dbReference>
<protein>
    <submittedName>
        <fullName evidence="2">DUF4440 domain-containing protein</fullName>
    </submittedName>
</protein>
<evidence type="ECO:0000313" key="3">
    <source>
        <dbReference type="Proteomes" id="UP000247763"/>
    </source>
</evidence>
<proteinExistence type="predicted"/>
<dbReference type="Proteomes" id="UP000247763">
    <property type="component" value="Chromosome"/>
</dbReference>
<dbReference type="Gene3D" id="3.10.450.50">
    <property type="match status" value="1"/>
</dbReference>
<dbReference type="KEGG" id="phb:HYN04_09675"/>
<organism evidence="2 3">
    <name type="scientific">Phenylobacterium parvum</name>
    <dbReference type="NCBI Taxonomy" id="2201350"/>
    <lineage>
        <taxon>Bacteria</taxon>
        <taxon>Pseudomonadati</taxon>
        <taxon>Pseudomonadota</taxon>
        <taxon>Alphaproteobacteria</taxon>
        <taxon>Caulobacterales</taxon>
        <taxon>Caulobacteraceae</taxon>
        <taxon>Phenylobacterium</taxon>
    </lineage>
</organism>
<dbReference type="Pfam" id="PF14534">
    <property type="entry name" value="DUF4440"/>
    <property type="match status" value="1"/>
</dbReference>
<dbReference type="OrthoDB" id="7375768at2"/>
<evidence type="ECO:0000259" key="1">
    <source>
        <dbReference type="Pfam" id="PF14534"/>
    </source>
</evidence>
<dbReference type="RefSeq" id="WP_110450568.1">
    <property type="nucleotide sequence ID" value="NZ_CP029479.1"/>
</dbReference>
<evidence type="ECO:0000313" key="2">
    <source>
        <dbReference type="EMBL" id="AWM78001.1"/>
    </source>
</evidence>
<sequence length="125" mass="13505">MIDPADAIRARRRLTNRFIAGREAARLGPVFLPTAVVIAGDGSVITGREAILSAFTSQFADPGFGGYVRTPERIEVDAAGARAAEHGRWTAGWKDAPAQSGAYLAVWRRVTGQWMIESETFVTLS</sequence>
<reference evidence="3" key="1">
    <citation type="submission" date="2018-05" db="EMBL/GenBank/DDBJ databases">
        <title>Genome sequencing of Phenylobacterium sp. HYN0004.</title>
        <authorList>
            <person name="Yi H."/>
            <person name="Baek C."/>
        </authorList>
    </citation>
    <scope>NUCLEOTIDE SEQUENCE [LARGE SCALE GENOMIC DNA]</scope>
    <source>
        <strain evidence="3">HYN0004</strain>
    </source>
</reference>
<dbReference type="SUPFAM" id="SSF54427">
    <property type="entry name" value="NTF2-like"/>
    <property type="match status" value="1"/>
</dbReference>
<dbReference type="AlphaFoldDB" id="A0A2Z3HXE5"/>